<reference evidence="1" key="1">
    <citation type="submission" date="2022-02" db="EMBL/GenBank/DDBJ databases">
        <title>Plant Genome Project.</title>
        <authorList>
            <person name="Zhang R.-G."/>
        </authorList>
    </citation>
    <scope>NUCLEOTIDE SEQUENCE</scope>
    <source>
        <strain evidence="1">AT1</strain>
    </source>
</reference>
<proteinExistence type="predicted"/>
<evidence type="ECO:0000313" key="2">
    <source>
        <dbReference type="Proteomes" id="UP001062846"/>
    </source>
</evidence>
<keyword evidence="2" id="KW-1185">Reference proteome</keyword>
<comment type="caution">
    <text evidence="1">The sequence shown here is derived from an EMBL/GenBank/DDBJ whole genome shotgun (WGS) entry which is preliminary data.</text>
</comment>
<name>A0ACC0MQU1_RHOML</name>
<protein>
    <submittedName>
        <fullName evidence="1">Uncharacterized protein</fullName>
    </submittedName>
</protein>
<dbReference type="Proteomes" id="UP001062846">
    <property type="component" value="Chromosome 8"/>
</dbReference>
<organism evidence="1 2">
    <name type="scientific">Rhododendron molle</name>
    <name type="common">Chinese azalea</name>
    <name type="synonym">Azalea mollis</name>
    <dbReference type="NCBI Taxonomy" id="49168"/>
    <lineage>
        <taxon>Eukaryota</taxon>
        <taxon>Viridiplantae</taxon>
        <taxon>Streptophyta</taxon>
        <taxon>Embryophyta</taxon>
        <taxon>Tracheophyta</taxon>
        <taxon>Spermatophyta</taxon>
        <taxon>Magnoliopsida</taxon>
        <taxon>eudicotyledons</taxon>
        <taxon>Gunneridae</taxon>
        <taxon>Pentapetalae</taxon>
        <taxon>asterids</taxon>
        <taxon>Ericales</taxon>
        <taxon>Ericaceae</taxon>
        <taxon>Ericoideae</taxon>
        <taxon>Rhodoreae</taxon>
        <taxon>Rhododendron</taxon>
    </lineage>
</organism>
<sequence length="116" mass="12969">MVAVGMARGKRKVTAKRARGGGSNRARAIEEEEEEIDVEMEEPEGSQPVTRKNWKSGMAGRGFKNERQVDIKSLGTELHGIPHIARRGLNFWVKVLKGYNKACAIEFYQNLVSIVV</sequence>
<dbReference type="EMBL" id="CM046395">
    <property type="protein sequence ID" value="KAI8542989.1"/>
    <property type="molecule type" value="Genomic_DNA"/>
</dbReference>
<evidence type="ECO:0000313" key="1">
    <source>
        <dbReference type="EMBL" id="KAI8542989.1"/>
    </source>
</evidence>
<gene>
    <name evidence="1" type="ORF">RHMOL_Rhmol08G0183600</name>
</gene>
<accession>A0ACC0MQU1</accession>